<organism evidence="1 2">
    <name type="scientific">Trichoderma lentiforme</name>
    <dbReference type="NCBI Taxonomy" id="1567552"/>
    <lineage>
        <taxon>Eukaryota</taxon>
        <taxon>Fungi</taxon>
        <taxon>Dikarya</taxon>
        <taxon>Ascomycota</taxon>
        <taxon>Pezizomycotina</taxon>
        <taxon>Sordariomycetes</taxon>
        <taxon>Hypocreomycetidae</taxon>
        <taxon>Hypocreales</taxon>
        <taxon>Hypocreaceae</taxon>
        <taxon>Trichoderma</taxon>
    </lineage>
</organism>
<dbReference type="AlphaFoldDB" id="A0A9P4X3D9"/>
<evidence type="ECO:0000313" key="1">
    <source>
        <dbReference type="EMBL" id="KAF3058793.1"/>
    </source>
</evidence>
<protein>
    <submittedName>
        <fullName evidence="1">Uncharacterized protein</fullName>
    </submittedName>
</protein>
<accession>A0A9P4X3D9</accession>
<dbReference type="EMBL" id="QLNT01000026">
    <property type="protein sequence ID" value="KAF3058793.1"/>
    <property type="molecule type" value="Genomic_DNA"/>
</dbReference>
<proteinExistence type="predicted"/>
<reference evidence="1 2" key="1">
    <citation type="submission" date="2018-06" db="EMBL/GenBank/DDBJ databases">
        <title>Genome analysis of cellulolytic fungus Trichoderma lentiforme CFAM-422.</title>
        <authorList>
            <person name="Steindorff A.S."/>
            <person name="Formighieri E.F."/>
            <person name="Midorikawa G.E.O."/>
            <person name="Tamietti M.S."/>
            <person name="Ramos E.Z."/>
            <person name="Silva A.S."/>
            <person name="Bon E.P.S."/>
            <person name="Mendes T.D."/>
            <person name="Damaso M.C.T."/>
            <person name="Favaro L.C.L."/>
        </authorList>
    </citation>
    <scope>NUCLEOTIDE SEQUENCE [LARGE SCALE GENOMIC DNA]</scope>
    <source>
        <strain evidence="1 2">CFAM-422</strain>
    </source>
</reference>
<comment type="caution">
    <text evidence="1">The sequence shown here is derived from an EMBL/GenBank/DDBJ whole genome shotgun (WGS) entry which is preliminary data.</text>
</comment>
<name>A0A9P4X3D9_9HYPO</name>
<evidence type="ECO:0000313" key="2">
    <source>
        <dbReference type="Proteomes" id="UP000801864"/>
    </source>
</evidence>
<sequence length="263" mass="29222">MALPSSAPLYKDVFGKTGEIGDLVQNFDFSKINPTESNSNGFLHIDLAPSFGKLNKESLQVLDDHLKIMIAGNLKFLGKVPEKSWNAVLGNMMQNDLLEPRDGGVFRADKFKGSINGFKFDGSPDASIVREVQAWFNNLISDDDVLNSTKIDAEVIAKIVAQIGAILENFETFFAKNEYHEQALINIGVLRFPDVDQPYFKVYRIKLAAWSDSSRNLIHQEDTNGITGEFNSRVFQPRASIIEHLTSATFQKAAATADALFDD</sequence>
<keyword evidence="2" id="KW-1185">Reference proteome</keyword>
<gene>
    <name evidence="1" type="ORF">CFAM422_011910</name>
</gene>
<dbReference type="Proteomes" id="UP000801864">
    <property type="component" value="Unassembled WGS sequence"/>
</dbReference>